<dbReference type="EMBL" id="CAJHJT010000012">
    <property type="protein sequence ID" value="CAD6997720.1"/>
    <property type="molecule type" value="Genomic_DNA"/>
</dbReference>
<organism evidence="1 2">
    <name type="scientific">Ceratitis capitata</name>
    <name type="common">Mediterranean fruit fly</name>
    <name type="synonym">Tephritis capitata</name>
    <dbReference type="NCBI Taxonomy" id="7213"/>
    <lineage>
        <taxon>Eukaryota</taxon>
        <taxon>Metazoa</taxon>
        <taxon>Ecdysozoa</taxon>
        <taxon>Arthropoda</taxon>
        <taxon>Hexapoda</taxon>
        <taxon>Insecta</taxon>
        <taxon>Pterygota</taxon>
        <taxon>Neoptera</taxon>
        <taxon>Endopterygota</taxon>
        <taxon>Diptera</taxon>
        <taxon>Brachycera</taxon>
        <taxon>Muscomorpha</taxon>
        <taxon>Tephritoidea</taxon>
        <taxon>Tephritidae</taxon>
        <taxon>Ceratitis</taxon>
        <taxon>Ceratitis</taxon>
    </lineage>
</organism>
<dbReference type="AlphaFoldDB" id="A0A811UGB9"/>
<comment type="caution">
    <text evidence="1">The sequence shown here is derived from an EMBL/GenBank/DDBJ whole genome shotgun (WGS) entry which is preliminary data.</text>
</comment>
<accession>A0A811UGB9</accession>
<dbReference type="Proteomes" id="UP000606786">
    <property type="component" value="Unassembled WGS sequence"/>
</dbReference>
<evidence type="ECO:0000313" key="1">
    <source>
        <dbReference type="EMBL" id="CAD6997720.1"/>
    </source>
</evidence>
<gene>
    <name evidence="1" type="ORF">CCAP1982_LOCUS6352</name>
</gene>
<keyword evidence="2" id="KW-1185">Reference proteome</keyword>
<evidence type="ECO:0000313" key="2">
    <source>
        <dbReference type="Proteomes" id="UP000606786"/>
    </source>
</evidence>
<sequence>MSEDELANRYIPYVADSLLSFYQSGQHDKETDLLPKIFMKIDIKAIEERVSDARRLLVENFKTGYDHYVAVLF</sequence>
<name>A0A811UGB9_CERCA</name>
<protein>
    <submittedName>
        <fullName evidence="1">(Mediterranean fruit fly) hypothetical protein</fullName>
    </submittedName>
</protein>
<reference evidence="1" key="1">
    <citation type="submission" date="2020-11" db="EMBL/GenBank/DDBJ databases">
        <authorList>
            <person name="Whitehead M."/>
        </authorList>
    </citation>
    <scope>NUCLEOTIDE SEQUENCE</scope>
    <source>
        <strain evidence="1">EGII</strain>
    </source>
</reference>
<proteinExistence type="predicted"/>